<comment type="similarity">
    <text evidence="2 11">Belongs to the ENDOU family.</text>
</comment>
<keyword evidence="12" id="KW-1133">Transmembrane helix</keyword>
<keyword evidence="12" id="KW-0812">Transmembrane</keyword>
<evidence type="ECO:0000256" key="11">
    <source>
        <dbReference type="RuleBase" id="RU367085"/>
    </source>
</evidence>
<keyword evidence="4 11" id="KW-0540">Nuclease</keyword>
<sequence>MVGEIEIVHHSNCTHLSTAIDQESPSTNGQPPEEMFHLFPSKRMASADLSTALVDQMRTADVDKPAPSDIILNWGNKESGTQDESPLPLFTYVNETIFESPVYAHLINIYNKDMFTPQVCFLFFKLPLLSITTIFIWELLLLGVKEASDISILKTYLFNLWFGVYSRCEGALGSSGWEHVFSGEWKGNEVDGQHNWVRFYLLEKAGKINYHGYYSYDGYTWINELKKTGGFLIGTSPAFDFSLLTVCVLVHPGNNACRFRLDNYSLAVTSYKQHCSSGTCLSTAYPTN</sequence>
<keyword evidence="8 11" id="KW-0694">RNA-binding</keyword>
<evidence type="ECO:0000256" key="6">
    <source>
        <dbReference type="ARBA" id="ARBA00022759"/>
    </source>
</evidence>
<dbReference type="GO" id="GO:0016787">
    <property type="term" value="F:hydrolase activity"/>
    <property type="evidence" value="ECO:0007669"/>
    <property type="project" value="UniProtKB-KW"/>
</dbReference>
<dbReference type="GO" id="GO:0016829">
    <property type="term" value="F:lyase activity"/>
    <property type="evidence" value="ECO:0007669"/>
    <property type="project" value="UniProtKB-KW"/>
</dbReference>
<keyword evidence="5 11" id="KW-0479">Metal-binding</keyword>
<evidence type="ECO:0000256" key="10">
    <source>
        <dbReference type="ARBA" id="ARBA00023239"/>
    </source>
</evidence>
<dbReference type="PANTHER" id="PTHR12439">
    <property type="entry name" value="PLACENTAL PROTEIN 11-RELATED"/>
    <property type="match status" value="1"/>
</dbReference>
<keyword evidence="12" id="KW-0472">Membrane</keyword>
<evidence type="ECO:0000256" key="1">
    <source>
        <dbReference type="ARBA" id="ARBA00001936"/>
    </source>
</evidence>
<evidence type="ECO:0000256" key="7">
    <source>
        <dbReference type="ARBA" id="ARBA00022801"/>
    </source>
</evidence>
<evidence type="ECO:0000313" key="14">
    <source>
        <dbReference type="Proteomes" id="UP000095283"/>
    </source>
</evidence>
<feature type="transmembrane region" description="Helical" evidence="12">
    <location>
        <begin position="121"/>
        <end position="144"/>
    </location>
</feature>
<dbReference type="Proteomes" id="UP000095283">
    <property type="component" value="Unplaced"/>
</dbReference>
<evidence type="ECO:0000256" key="2">
    <source>
        <dbReference type="ARBA" id="ARBA00010168"/>
    </source>
</evidence>
<evidence type="ECO:0000256" key="12">
    <source>
        <dbReference type="SAM" id="Phobius"/>
    </source>
</evidence>
<dbReference type="PROSITE" id="PS51959">
    <property type="entry name" value="ENDOU"/>
    <property type="match status" value="1"/>
</dbReference>
<comment type="subunit">
    <text evidence="3 11">Monomer.</text>
</comment>
<dbReference type="GO" id="GO:0046872">
    <property type="term" value="F:metal ion binding"/>
    <property type="evidence" value="ECO:0007669"/>
    <property type="project" value="UniProtKB-UniRule"/>
</dbReference>
<dbReference type="GO" id="GO:0004521">
    <property type="term" value="F:RNA endonuclease activity"/>
    <property type="evidence" value="ECO:0007669"/>
    <property type="project" value="UniProtKB-UniRule"/>
</dbReference>
<evidence type="ECO:0000256" key="3">
    <source>
        <dbReference type="ARBA" id="ARBA00011245"/>
    </source>
</evidence>
<keyword evidence="7 11" id="KW-0378">Hydrolase</keyword>
<dbReference type="Pfam" id="PF09412">
    <property type="entry name" value="XendoU"/>
    <property type="match status" value="1"/>
</dbReference>
<accession>A0A1I7XEX3</accession>
<dbReference type="InterPro" id="IPR037227">
    <property type="entry name" value="EndoU-like"/>
</dbReference>
<dbReference type="GO" id="GO:0003723">
    <property type="term" value="F:RNA binding"/>
    <property type="evidence" value="ECO:0007669"/>
    <property type="project" value="UniProtKB-UniRule"/>
</dbReference>
<dbReference type="InterPro" id="IPR039787">
    <property type="entry name" value="ENDOU"/>
</dbReference>
<name>A0A1I7XEX3_HETBA</name>
<evidence type="ECO:0000313" key="15">
    <source>
        <dbReference type="WBParaSite" id="Hba_16275"/>
    </source>
</evidence>
<evidence type="ECO:0000259" key="13">
    <source>
        <dbReference type="PROSITE" id="PS51959"/>
    </source>
</evidence>
<dbReference type="InterPro" id="IPR018998">
    <property type="entry name" value="EndoU_C"/>
</dbReference>
<evidence type="ECO:0000256" key="9">
    <source>
        <dbReference type="ARBA" id="ARBA00023211"/>
    </source>
</evidence>
<comment type="cofactor">
    <cofactor evidence="1 11">
        <name>Mn(2+)</name>
        <dbReference type="ChEBI" id="CHEBI:29035"/>
    </cofactor>
</comment>
<protein>
    <submittedName>
        <fullName evidence="15">Endoribonuclease</fullName>
    </submittedName>
</protein>
<dbReference type="AlphaFoldDB" id="A0A1I7XEX3"/>
<feature type="domain" description="EndoU" evidence="13">
    <location>
        <begin position="46"/>
        <end position="288"/>
    </location>
</feature>
<dbReference type="WBParaSite" id="Hba_16275">
    <property type="protein sequence ID" value="Hba_16275"/>
    <property type="gene ID" value="Hba_16275"/>
</dbReference>
<keyword evidence="9 11" id="KW-0464">Manganese</keyword>
<organism evidence="14 15">
    <name type="scientific">Heterorhabditis bacteriophora</name>
    <name type="common">Entomopathogenic nematode worm</name>
    <dbReference type="NCBI Taxonomy" id="37862"/>
    <lineage>
        <taxon>Eukaryota</taxon>
        <taxon>Metazoa</taxon>
        <taxon>Ecdysozoa</taxon>
        <taxon>Nematoda</taxon>
        <taxon>Chromadorea</taxon>
        <taxon>Rhabditida</taxon>
        <taxon>Rhabditina</taxon>
        <taxon>Rhabditomorpha</taxon>
        <taxon>Strongyloidea</taxon>
        <taxon>Heterorhabditidae</taxon>
        <taxon>Heterorhabditis</taxon>
    </lineage>
</organism>
<evidence type="ECO:0000256" key="5">
    <source>
        <dbReference type="ARBA" id="ARBA00022723"/>
    </source>
</evidence>
<keyword evidence="6 11" id="KW-0255">Endonuclease</keyword>
<keyword evidence="10" id="KW-0456">Lyase</keyword>
<evidence type="ECO:0000256" key="4">
    <source>
        <dbReference type="ARBA" id="ARBA00022722"/>
    </source>
</evidence>
<keyword evidence="14" id="KW-1185">Reference proteome</keyword>
<dbReference type="CDD" id="cd21159">
    <property type="entry name" value="XendoU"/>
    <property type="match status" value="1"/>
</dbReference>
<proteinExistence type="inferred from homology"/>
<dbReference type="PANTHER" id="PTHR12439:SF42">
    <property type="entry name" value="ENDORIBONUCLEASE-RELATED"/>
    <property type="match status" value="1"/>
</dbReference>
<evidence type="ECO:0000256" key="8">
    <source>
        <dbReference type="ARBA" id="ARBA00022884"/>
    </source>
</evidence>
<reference evidence="15" key="1">
    <citation type="submission" date="2016-11" db="UniProtKB">
        <authorList>
            <consortium name="WormBaseParasite"/>
        </authorList>
    </citation>
    <scope>IDENTIFICATION</scope>
</reference>
<dbReference type="SUPFAM" id="SSF142877">
    <property type="entry name" value="EndoU-like"/>
    <property type="match status" value="1"/>
</dbReference>